<accession>A0ABD0J984</accession>
<dbReference type="Proteomes" id="UP001519460">
    <property type="component" value="Unassembled WGS sequence"/>
</dbReference>
<dbReference type="AlphaFoldDB" id="A0ABD0J984"/>
<organism evidence="2 3">
    <name type="scientific">Batillaria attramentaria</name>
    <dbReference type="NCBI Taxonomy" id="370345"/>
    <lineage>
        <taxon>Eukaryota</taxon>
        <taxon>Metazoa</taxon>
        <taxon>Spiralia</taxon>
        <taxon>Lophotrochozoa</taxon>
        <taxon>Mollusca</taxon>
        <taxon>Gastropoda</taxon>
        <taxon>Caenogastropoda</taxon>
        <taxon>Sorbeoconcha</taxon>
        <taxon>Cerithioidea</taxon>
        <taxon>Batillariidae</taxon>
        <taxon>Batillaria</taxon>
    </lineage>
</organism>
<feature type="chain" id="PRO_5044875120" evidence="1">
    <location>
        <begin position="19"/>
        <end position="103"/>
    </location>
</feature>
<keyword evidence="3" id="KW-1185">Reference proteome</keyword>
<keyword evidence="1" id="KW-0732">Signal</keyword>
<dbReference type="EMBL" id="JACVVK020000551">
    <property type="protein sequence ID" value="KAK7466664.1"/>
    <property type="molecule type" value="Genomic_DNA"/>
</dbReference>
<name>A0ABD0J984_9CAEN</name>
<evidence type="ECO:0000256" key="1">
    <source>
        <dbReference type="SAM" id="SignalP"/>
    </source>
</evidence>
<sequence>MTWYVATLLICLTTRIVSMAVEGFSKGAWSPTNMAGRGRQQRNMDYNRHWLSDMYDSNIGTGSAYAYDHSMTRYLMALENARRDAAPGDEKLRMYFRSPSHGI</sequence>
<evidence type="ECO:0000313" key="2">
    <source>
        <dbReference type="EMBL" id="KAK7466664.1"/>
    </source>
</evidence>
<gene>
    <name evidence="2" type="ORF">BaRGS_00037231</name>
</gene>
<proteinExistence type="predicted"/>
<reference evidence="2 3" key="1">
    <citation type="journal article" date="2023" name="Sci. Data">
        <title>Genome assembly of the Korean intertidal mud-creeper Batillaria attramentaria.</title>
        <authorList>
            <person name="Patra A.K."/>
            <person name="Ho P.T."/>
            <person name="Jun S."/>
            <person name="Lee S.J."/>
            <person name="Kim Y."/>
            <person name="Won Y.J."/>
        </authorList>
    </citation>
    <scope>NUCLEOTIDE SEQUENCE [LARGE SCALE GENOMIC DNA]</scope>
    <source>
        <strain evidence="2">Wonlab-2016</strain>
    </source>
</reference>
<evidence type="ECO:0000313" key="3">
    <source>
        <dbReference type="Proteomes" id="UP001519460"/>
    </source>
</evidence>
<protein>
    <submittedName>
        <fullName evidence="2">Uncharacterized protein</fullName>
    </submittedName>
</protein>
<feature type="signal peptide" evidence="1">
    <location>
        <begin position="1"/>
        <end position="18"/>
    </location>
</feature>
<comment type="caution">
    <text evidence="2">The sequence shown here is derived from an EMBL/GenBank/DDBJ whole genome shotgun (WGS) entry which is preliminary data.</text>
</comment>